<evidence type="ECO:0000313" key="2">
    <source>
        <dbReference type="EMBL" id="TQV86331.1"/>
    </source>
</evidence>
<dbReference type="InterPro" id="IPR019282">
    <property type="entry name" value="Glycoamylase-like_cons_dom"/>
</dbReference>
<reference evidence="2 3" key="1">
    <citation type="submission" date="2019-06" db="EMBL/GenBank/DDBJ databases">
        <title>Whole genome sequence for Cellvibrionaceae sp. R142.</title>
        <authorList>
            <person name="Wang G."/>
        </authorList>
    </citation>
    <scope>NUCLEOTIDE SEQUENCE [LARGE SCALE GENOMIC DNA]</scope>
    <source>
        <strain evidence="2 3">R142</strain>
    </source>
</reference>
<dbReference type="Gene3D" id="1.50.10.140">
    <property type="match status" value="1"/>
</dbReference>
<dbReference type="Pfam" id="PF10091">
    <property type="entry name" value="Glycoamylase"/>
    <property type="match status" value="1"/>
</dbReference>
<feature type="domain" description="Glycoamylase-like" evidence="1">
    <location>
        <begin position="269"/>
        <end position="495"/>
    </location>
</feature>
<accession>A0A545UA38</accession>
<protein>
    <submittedName>
        <fullName evidence="2">Beta-glucosidase</fullName>
    </submittedName>
</protein>
<dbReference type="OrthoDB" id="5937621at2"/>
<name>A0A545UA38_9GAMM</name>
<dbReference type="InterPro" id="IPR016883">
    <property type="entry name" value="UCP028431"/>
</dbReference>
<evidence type="ECO:0000313" key="3">
    <source>
        <dbReference type="Proteomes" id="UP000319732"/>
    </source>
</evidence>
<dbReference type="PIRSF" id="PIRSF028431">
    <property type="entry name" value="UCP028431"/>
    <property type="match status" value="1"/>
</dbReference>
<evidence type="ECO:0000259" key="1">
    <source>
        <dbReference type="Pfam" id="PF10091"/>
    </source>
</evidence>
<comment type="caution">
    <text evidence="2">The sequence shown here is derived from an EMBL/GenBank/DDBJ whole genome shotgun (WGS) entry which is preliminary data.</text>
</comment>
<proteinExistence type="predicted"/>
<sequence length="515" mass="58996">MMPPTDAEPPPLQAQGYDRHVELRWQGLHQPGLQYQLAVSVNGGNWQHRITTTAASALDFVGELGRNLTLRYKLVAVKDGVERELARARAETRDFSDAELLEMVQRYTFRYFWDHADPASGWAREREPNEKDGDIITSGGTGFGVMAVIVGAERGWITRAEAVQRLLKLTRSLREFERFHGMWAHWYHAGSRQVFHFSRYDDGGDIVESAFMAQGLLTARQYFDGDTAPEQQLRREITALWREMEWDWYTKGENVLYWHWSKSHAWRMNHPIRGYNEALIVYVLAAASPTHPIAAPVYHEGWAGWDNKTFRNYRDYYGMVLPLGPADQMGGPLFFAHYSFLGLNPKGLRDRYADYWQQNYRHTRINRAYCIDNPYGWSGYGENFWGLTAGDKVPSGYAAHAPGFLRDQGTITPTAALSSMPYTPAASMQVLKNLYFNHGKTLFGPMGFYDGINLSVSDKPAEQVRKTYLAIDQGPIVVMLENHRSGLLWKYFMRDPDVRAGLQKLDFKIDGKPIR</sequence>
<gene>
    <name evidence="2" type="ORF">FKG94_01455</name>
</gene>
<dbReference type="EMBL" id="VHSG01000002">
    <property type="protein sequence ID" value="TQV86331.1"/>
    <property type="molecule type" value="Genomic_DNA"/>
</dbReference>
<dbReference type="Proteomes" id="UP000319732">
    <property type="component" value="Unassembled WGS sequence"/>
</dbReference>
<dbReference type="AlphaFoldDB" id="A0A545UA38"/>
<keyword evidence="3" id="KW-1185">Reference proteome</keyword>
<organism evidence="2 3">
    <name type="scientific">Exilibacterium tricleocarpae</name>
    <dbReference type="NCBI Taxonomy" id="2591008"/>
    <lineage>
        <taxon>Bacteria</taxon>
        <taxon>Pseudomonadati</taxon>
        <taxon>Pseudomonadota</taxon>
        <taxon>Gammaproteobacteria</taxon>
        <taxon>Cellvibrionales</taxon>
        <taxon>Cellvibrionaceae</taxon>
        <taxon>Exilibacterium</taxon>
    </lineage>
</organism>